<reference evidence="3" key="1">
    <citation type="submission" date="2023-08" db="EMBL/GenBank/DDBJ databases">
        <authorList>
            <person name="Chen Y."/>
            <person name="Shah S."/>
            <person name="Dougan E. K."/>
            <person name="Thang M."/>
            <person name="Chan C."/>
        </authorList>
    </citation>
    <scope>NUCLEOTIDE SEQUENCE</scope>
</reference>
<dbReference type="AlphaFoldDB" id="A0AA36JRN9"/>
<dbReference type="EMBL" id="CAUJNA010003826">
    <property type="protein sequence ID" value="CAJ1410546.1"/>
    <property type="molecule type" value="Genomic_DNA"/>
</dbReference>
<evidence type="ECO:0000313" key="3">
    <source>
        <dbReference type="EMBL" id="CAJ1410546.1"/>
    </source>
</evidence>
<evidence type="ECO:0000256" key="1">
    <source>
        <dbReference type="SAM" id="MobiDB-lite"/>
    </source>
</evidence>
<evidence type="ECO:0000259" key="2">
    <source>
        <dbReference type="Pfam" id="PF07727"/>
    </source>
</evidence>
<dbReference type="Proteomes" id="UP001178507">
    <property type="component" value="Unassembled WGS sequence"/>
</dbReference>
<evidence type="ECO:0000313" key="4">
    <source>
        <dbReference type="Proteomes" id="UP001178507"/>
    </source>
</evidence>
<protein>
    <recommendedName>
        <fullName evidence="2">Reverse transcriptase Ty1/copia-type domain-containing protein</fullName>
    </recommendedName>
</protein>
<accession>A0AA36JRN9</accession>
<dbReference type="InterPro" id="IPR013103">
    <property type="entry name" value="RVT_2"/>
</dbReference>
<comment type="caution">
    <text evidence="3">The sequence shown here is derived from an EMBL/GenBank/DDBJ whole genome shotgun (WGS) entry which is preliminary data.</text>
</comment>
<dbReference type="Pfam" id="PF07727">
    <property type="entry name" value="RVT_2"/>
    <property type="match status" value="1"/>
</dbReference>
<sequence length="997" mass="113397">MIRVPAPPALTRWRRILKAVFCLEWNALVMMSRMVTFGLASRSWLTLREKTEQVATQMREMQPKSSKDCIHPQWKRFGNRCGRYSQCLRCYLKLQWNELKAHQALSAEHTVYINNKQISRCRADIMETFAGQAEISRRAPTFGLSATMPLDFRSGIDLSTSERQHTCDEMLDRLQPLVLIQQGIHCRPWTLLHNNVNYVRRPHELQAWRDQERKTVIQAAEWCMKQHLAGRHYILESPQASRVWQLPEMQDLANKTDATFVDTDSGAYGAVSRAGNPIIKTFRFMSNHPKLLQYLNRIYYLKPDENQTIWGEIIGQAEYLMHRFLGHVNNVELLKLLALNGIHSDQVVKAAKALRCAACDRCVALRPPNLAALPDQHIGQMGDRVQMDVLYVKDFKATTIALLHRNVIELRNYFSPQPPPLPHLPELECSARMDLKAEKVPAPLDTGPSIRTSLWCRSLDAREIIFEQQQLRLPALPAQREVVTEYWYIPQPECYFNSTFNGIIPMEQHWDGSPNMDAKETKSLEKEIPWREIMERSPEDLRAFVEGVAKIMSTPALRQRIIPSRGCYRDKTKGQGPLQAKCRIVAQGHVDPDLKSLTRRAPTPSRTSEMVILALYASGANGKAFNNKARWTLWFGDAATAFLQGRQAQEERNGPLYLRPPRDPLIKAAGAFPHDLYVLEGNVYGLSNAPVMWSREVTSRLKKAGFKVHAYDAMVFMYPSKRFPGSPSAVLLVYVDDFLVTAKSLTSASWSHSSNGDLPPSLRQMDRPSPSRASRSRYRPTSLAAKGRQTTYGDLQDLYDMADFLKTYPKDGITIPGVNFGRTTHIVAYSDSSWAKALETSSQHGFLFLLTNSQVTEAPQPGALIDWKSCRSSRVCRSTLAAEAIAADVATDRGSFANHFLGEIIFDVPAHQVGDRLTFLLAVDCKPLYDTVVSANPSLQDKRSLVNVKFIQEYVNQRRMRWIPTQIVMADGLTKQSKLLRDQLRQWLLKPVIQIRE</sequence>
<proteinExistence type="predicted"/>
<feature type="domain" description="Reverse transcriptase Ty1/copia-type" evidence="2">
    <location>
        <begin position="553"/>
        <end position="746"/>
    </location>
</feature>
<keyword evidence="4" id="KW-1185">Reference proteome</keyword>
<name>A0AA36JRN9_9DINO</name>
<gene>
    <name evidence="3" type="ORF">EVOR1521_LOCUS31351</name>
</gene>
<feature type="region of interest" description="Disordered" evidence="1">
    <location>
        <begin position="749"/>
        <end position="783"/>
    </location>
</feature>
<organism evidence="3 4">
    <name type="scientific">Effrenium voratum</name>
    <dbReference type="NCBI Taxonomy" id="2562239"/>
    <lineage>
        <taxon>Eukaryota</taxon>
        <taxon>Sar</taxon>
        <taxon>Alveolata</taxon>
        <taxon>Dinophyceae</taxon>
        <taxon>Suessiales</taxon>
        <taxon>Symbiodiniaceae</taxon>
        <taxon>Effrenium</taxon>
    </lineage>
</organism>